<protein>
    <submittedName>
        <fullName evidence="4">Uncharacterized protein</fullName>
    </submittedName>
</protein>
<keyword evidence="5" id="KW-1185">Reference proteome</keyword>
<dbReference type="Proteomes" id="UP000002630">
    <property type="component" value="Linkage Group LG20"/>
</dbReference>
<feature type="region of interest" description="Disordered" evidence="2">
    <location>
        <begin position="1"/>
        <end position="42"/>
    </location>
</feature>
<evidence type="ECO:0000256" key="3">
    <source>
        <dbReference type="SAM" id="Phobius"/>
    </source>
</evidence>
<name>D8LL99_ECTSI</name>
<evidence type="ECO:0000313" key="4">
    <source>
        <dbReference type="EMBL" id="CBN77097.1"/>
    </source>
</evidence>
<evidence type="ECO:0000256" key="1">
    <source>
        <dbReference type="SAM" id="Coils"/>
    </source>
</evidence>
<dbReference type="AlphaFoldDB" id="D8LL99"/>
<feature type="transmembrane region" description="Helical" evidence="3">
    <location>
        <begin position="76"/>
        <end position="97"/>
    </location>
</feature>
<dbReference type="EMBL" id="FN649745">
    <property type="protein sequence ID" value="CBN77097.1"/>
    <property type="molecule type" value="Genomic_DNA"/>
</dbReference>
<dbReference type="EMBL" id="FN648553">
    <property type="protein sequence ID" value="CBN77097.1"/>
    <property type="molecule type" value="Genomic_DNA"/>
</dbReference>
<feature type="coiled-coil region" evidence="1">
    <location>
        <begin position="42"/>
        <end position="76"/>
    </location>
</feature>
<keyword evidence="3" id="KW-1133">Transmembrane helix</keyword>
<gene>
    <name evidence="4" type="ORF">Esi_0036_0022</name>
</gene>
<feature type="compositionally biased region" description="Polar residues" evidence="2">
    <location>
        <begin position="1"/>
        <end position="11"/>
    </location>
</feature>
<keyword evidence="3" id="KW-0472">Membrane</keyword>
<sequence length="100" mass="11279">MEQLMDNTGWANGTAGGHSASRGRPPELSSRRDTPDRSTETVTSIQASLEELQKATEELRKTNKELETNYSQLRRLVLLMLPVFFFVGLLPAMRWAASRQ</sequence>
<keyword evidence="3" id="KW-0812">Transmembrane</keyword>
<reference evidence="4 5" key="1">
    <citation type="journal article" date="2010" name="Nature">
        <title>The Ectocarpus genome and the independent evolution of multicellularity in brown algae.</title>
        <authorList>
            <person name="Cock J.M."/>
            <person name="Sterck L."/>
            <person name="Rouze P."/>
            <person name="Scornet D."/>
            <person name="Allen A.E."/>
            <person name="Amoutzias G."/>
            <person name="Anthouard V."/>
            <person name="Artiguenave F."/>
            <person name="Aury J.M."/>
            <person name="Badger J.H."/>
            <person name="Beszteri B."/>
            <person name="Billiau K."/>
            <person name="Bonnet E."/>
            <person name="Bothwell J.H."/>
            <person name="Bowler C."/>
            <person name="Boyen C."/>
            <person name="Brownlee C."/>
            <person name="Carrano C.J."/>
            <person name="Charrier B."/>
            <person name="Cho G.Y."/>
            <person name="Coelho S.M."/>
            <person name="Collen J."/>
            <person name="Corre E."/>
            <person name="Da Silva C."/>
            <person name="Delage L."/>
            <person name="Delaroque N."/>
            <person name="Dittami S.M."/>
            <person name="Doulbeau S."/>
            <person name="Elias M."/>
            <person name="Farnham G."/>
            <person name="Gachon C.M."/>
            <person name="Gschloessl B."/>
            <person name="Heesch S."/>
            <person name="Jabbari K."/>
            <person name="Jubin C."/>
            <person name="Kawai H."/>
            <person name="Kimura K."/>
            <person name="Kloareg B."/>
            <person name="Kupper F.C."/>
            <person name="Lang D."/>
            <person name="Le Bail A."/>
            <person name="Leblanc C."/>
            <person name="Lerouge P."/>
            <person name="Lohr M."/>
            <person name="Lopez P.J."/>
            <person name="Martens C."/>
            <person name="Maumus F."/>
            <person name="Michel G."/>
            <person name="Miranda-Saavedra D."/>
            <person name="Morales J."/>
            <person name="Moreau H."/>
            <person name="Motomura T."/>
            <person name="Nagasato C."/>
            <person name="Napoli C.A."/>
            <person name="Nelson D.R."/>
            <person name="Nyvall-Collen P."/>
            <person name="Peters A.F."/>
            <person name="Pommier C."/>
            <person name="Potin P."/>
            <person name="Poulain J."/>
            <person name="Quesneville H."/>
            <person name="Read B."/>
            <person name="Rensing S.A."/>
            <person name="Ritter A."/>
            <person name="Rousvoal S."/>
            <person name="Samanta M."/>
            <person name="Samson G."/>
            <person name="Schroeder D.C."/>
            <person name="Segurens B."/>
            <person name="Strittmatter M."/>
            <person name="Tonon T."/>
            <person name="Tregear J.W."/>
            <person name="Valentin K."/>
            <person name="von Dassow P."/>
            <person name="Yamagishi T."/>
            <person name="Van de Peer Y."/>
            <person name="Wincker P."/>
        </authorList>
    </citation>
    <scope>NUCLEOTIDE SEQUENCE [LARGE SCALE GENOMIC DNA]</scope>
    <source>
        <strain evidence="5">Ec32 / CCAP1310/4</strain>
    </source>
</reference>
<dbReference type="InParanoid" id="D8LL99"/>
<proteinExistence type="predicted"/>
<accession>D8LL99</accession>
<evidence type="ECO:0000313" key="5">
    <source>
        <dbReference type="Proteomes" id="UP000002630"/>
    </source>
</evidence>
<keyword evidence="1" id="KW-0175">Coiled coil</keyword>
<evidence type="ECO:0000256" key="2">
    <source>
        <dbReference type="SAM" id="MobiDB-lite"/>
    </source>
</evidence>
<organism evidence="4 5">
    <name type="scientific">Ectocarpus siliculosus</name>
    <name type="common">Brown alga</name>
    <name type="synonym">Conferva siliculosa</name>
    <dbReference type="NCBI Taxonomy" id="2880"/>
    <lineage>
        <taxon>Eukaryota</taxon>
        <taxon>Sar</taxon>
        <taxon>Stramenopiles</taxon>
        <taxon>Ochrophyta</taxon>
        <taxon>PX clade</taxon>
        <taxon>Phaeophyceae</taxon>
        <taxon>Ectocarpales</taxon>
        <taxon>Ectocarpaceae</taxon>
        <taxon>Ectocarpus</taxon>
    </lineage>
</organism>
<feature type="compositionally biased region" description="Basic and acidic residues" evidence="2">
    <location>
        <begin position="29"/>
        <end position="39"/>
    </location>
</feature>